<comment type="caution">
    <text evidence="2">The sequence shown here is derived from an EMBL/GenBank/DDBJ whole genome shotgun (WGS) entry which is preliminary data.</text>
</comment>
<gene>
    <name evidence="2" type="ORF">Ciccas_006704</name>
</gene>
<evidence type="ECO:0000256" key="1">
    <source>
        <dbReference type="SAM" id="Coils"/>
    </source>
</evidence>
<evidence type="ECO:0000313" key="2">
    <source>
        <dbReference type="EMBL" id="KAL3314677.1"/>
    </source>
</evidence>
<organism evidence="2 3">
    <name type="scientific">Cichlidogyrus casuarinus</name>
    <dbReference type="NCBI Taxonomy" id="1844966"/>
    <lineage>
        <taxon>Eukaryota</taxon>
        <taxon>Metazoa</taxon>
        <taxon>Spiralia</taxon>
        <taxon>Lophotrochozoa</taxon>
        <taxon>Platyhelminthes</taxon>
        <taxon>Monogenea</taxon>
        <taxon>Monopisthocotylea</taxon>
        <taxon>Dactylogyridea</taxon>
        <taxon>Ancyrocephalidae</taxon>
        <taxon>Cichlidogyrus</taxon>
    </lineage>
</organism>
<name>A0ABD2Q630_9PLAT</name>
<feature type="coiled-coil region" evidence="1">
    <location>
        <begin position="273"/>
        <end position="363"/>
    </location>
</feature>
<dbReference type="Proteomes" id="UP001626550">
    <property type="component" value="Unassembled WGS sequence"/>
</dbReference>
<keyword evidence="1" id="KW-0175">Coiled coil</keyword>
<feature type="coiled-coil region" evidence="1">
    <location>
        <begin position="132"/>
        <end position="240"/>
    </location>
</feature>
<dbReference type="Gene3D" id="1.10.287.1490">
    <property type="match status" value="1"/>
</dbReference>
<evidence type="ECO:0000313" key="3">
    <source>
        <dbReference type="Proteomes" id="UP001626550"/>
    </source>
</evidence>
<dbReference type="AlphaFoldDB" id="A0ABD2Q630"/>
<dbReference type="EMBL" id="JBJKFK010000934">
    <property type="protein sequence ID" value="KAL3314677.1"/>
    <property type="molecule type" value="Genomic_DNA"/>
</dbReference>
<feature type="coiled-coil region" evidence="1">
    <location>
        <begin position="69"/>
        <end position="103"/>
    </location>
</feature>
<accession>A0ABD2Q630</accession>
<sequence>MKIRGDAWKCSSQDFQKSHKYKEERVAELEKEAIKLRILQCKLNGLPAEMQEEMTNLVTNVENHTTSSKESLHQSLEMLRSQNQQLSAKFKKAQRDLATDEHERDGMVKENDKIILTLNDIMTEKSQKLMTLNQLNSENQVINGRIDELRRLQNEGKNNLVQKREFYRGKIRKTLNKIEDIEKKTKEQEKINKTFKAPYDIATKEWSIVQARLNRINLEMSQLRMNLKKHTEKIESMCRAIDEFSLEIRKVELEQRDTEGKIHSMEMEHLEMLKRSESLVKSLEEEEKKLNAKWASMFDGLASLEETVIMKGNEMERSKTQFEDFEKEVLRLEEKVNKCHKYIATASEAIEQMLESLTSLEELTSTSIANMVQKSQALKIQLNSNQTSRLLTVYLLLLPKLFQDEGARGQKAHSTRDGCAEEF</sequence>
<keyword evidence="3" id="KW-1185">Reference proteome</keyword>
<protein>
    <submittedName>
        <fullName evidence="2">Uncharacterized protein</fullName>
    </submittedName>
</protein>
<proteinExistence type="predicted"/>
<reference evidence="2 3" key="1">
    <citation type="submission" date="2024-11" db="EMBL/GenBank/DDBJ databases">
        <title>Adaptive evolution of stress response genes in parasites aligns with host niche diversity.</title>
        <authorList>
            <person name="Hahn C."/>
            <person name="Resl P."/>
        </authorList>
    </citation>
    <scope>NUCLEOTIDE SEQUENCE [LARGE SCALE GENOMIC DNA]</scope>
    <source>
        <strain evidence="2">EGGRZ-B1_66</strain>
        <tissue evidence="2">Body</tissue>
    </source>
</reference>